<dbReference type="InterPro" id="IPR036390">
    <property type="entry name" value="WH_DNA-bd_sf"/>
</dbReference>
<dbReference type="Gene3D" id="1.10.10.10">
    <property type="entry name" value="Winged helix-like DNA-binding domain superfamily/Winged helix DNA-binding domain"/>
    <property type="match status" value="1"/>
</dbReference>
<dbReference type="Gene3D" id="3.40.190.10">
    <property type="entry name" value="Periplasmic binding protein-like II"/>
    <property type="match status" value="2"/>
</dbReference>
<dbReference type="InterPro" id="IPR005119">
    <property type="entry name" value="LysR_subst-bd"/>
</dbReference>
<dbReference type="PANTHER" id="PTHR30346">
    <property type="entry name" value="TRANSCRIPTIONAL DUAL REGULATOR HCAR-RELATED"/>
    <property type="match status" value="1"/>
</dbReference>
<dbReference type="GO" id="GO:0032993">
    <property type="term" value="C:protein-DNA complex"/>
    <property type="evidence" value="ECO:0007669"/>
    <property type="project" value="TreeGrafter"/>
</dbReference>
<dbReference type="GO" id="GO:0003700">
    <property type="term" value="F:DNA-binding transcription factor activity"/>
    <property type="evidence" value="ECO:0007669"/>
    <property type="project" value="InterPro"/>
</dbReference>
<gene>
    <name evidence="6" type="ORF">HNQ64_002388</name>
</gene>
<dbReference type="Pfam" id="PF03466">
    <property type="entry name" value="LysR_substrate"/>
    <property type="match status" value="1"/>
</dbReference>
<name>A0A7W7YLH6_9BACT</name>
<dbReference type="EMBL" id="JACHIF010000004">
    <property type="protein sequence ID" value="MBB5038130.1"/>
    <property type="molecule type" value="Genomic_DNA"/>
</dbReference>
<evidence type="ECO:0000256" key="1">
    <source>
        <dbReference type="ARBA" id="ARBA00009437"/>
    </source>
</evidence>
<keyword evidence="3 6" id="KW-0238">DNA-binding</keyword>
<keyword evidence="4" id="KW-0804">Transcription</keyword>
<dbReference type="CDD" id="cd08414">
    <property type="entry name" value="PBP2_LTTR_aromatics_like"/>
    <property type="match status" value="1"/>
</dbReference>
<evidence type="ECO:0000313" key="6">
    <source>
        <dbReference type="EMBL" id="MBB5038130.1"/>
    </source>
</evidence>
<reference evidence="6 7" key="1">
    <citation type="submission" date="2020-08" db="EMBL/GenBank/DDBJ databases">
        <title>Genomic Encyclopedia of Type Strains, Phase IV (KMG-IV): sequencing the most valuable type-strain genomes for metagenomic binning, comparative biology and taxonomic classification.</title>
        <authorList>
            <person name="Goeker M."/>
        </authorList>
    </citation>
    <scope>NUCLEOTIDE SEQUENCE [LARGE SCALE GENOMIC DNA]</scope>
    <source>
        <strain evidence="6 7">DSM 12251</strain>
    </source>
</reference>
<dbReference type="FunFam" id="1.10.10.10:FF:000001">
    <property type="entry name" value="LysR family transcriptional regulator"/>
    <property type="match status" value="1"/>
</dbReference>
<dbReference type="InterPro" id="IPR000847">
    <property type="entry name" value="LysR_HTH_N"/>
</dbReference>
<evidence type="ECO:0000259" key="5">
    <source>
        <dbReference type="PROSITE" id="PS50931"/>
    </source>
</evidence>
<protein>
    <submittedName>
        <fullName evidence="6">DNA-binding transcriptional LysR family regulator</fullName>
    </submittedName>
</protein>
<dbReference type="SUPFAM" id="SSF53850">
    <property type="entry name" value="Periplasmic binding protein-like II"/>
    <property type="match status" value="1"/>
</dbReference>
<evidence type="ECO:0000256" key="2">
    <source>
        <dbReference type="ARBA" id="ARBA00023015"/>
    </source>
</evidence>
<dbReference type="GO" id="GO:0003677">
    <property type="term" value="F:DNA binding"/>
    <property type="evidence" value="ECO:0007669"/>
    <property type="project" value="UniProtKB-KW"/>
</dbReference>
<comment type="caution">
    <text evidence="6">The sequence shown here is derived from an EMBL/GenBank/DDBJ whole genome shotgun (WGS) entry which is preliminary data.</text>
</comment>
<proteinExistence type="inferred from homology"/>
<dbReference type="PROSITE" id="PS50931">
    <property type="entry name" value="HTH_LYSR"/>
    <property type="match status" value="1"/>
</dbReference>
<evidence type="ECO:0000313" key="7">
    <source>
        <dbReference type="Proteomes" id="UP000534294"/>
    </source>
</evidence>
<organism evidence="6 7">
    <name type="scientific">Prosthecobacter dejongeii</name>
    <dbReference type="NCBI Taxonomy" id="48465"/>
    <lineage>
        <taxon>Bacteria</taxon>
        <taxon>Pseudomonadati</taxon>
        <taxon>Verrucomicrobiota</taxon>
        <taxon>Verrucomicrobiia</taxon>
        <taxon>Verrucomicrobiales</taxon>
        <taxon>Verrucomicrobiaceae</taxon>
        <taxon>Prosthecobacter</taxon>
    </lineage>
</organism>
<dbReference type="AlphaFoldDB" id="A0A7W7YLH6"/>
<dbReference type="Pfam" id="PF00126">
    <property type="entry name" value="HTH_1"/>
    <property type="match status" value="1"/>
</dbReference>
<dbReference type="Proteomes" id="UP000534294">
    <property type="component" value="Unassembled WGS sequence"/>
</dbReference>
<evidence type="ECO:0000256" key="3">
    <source>
        <dbReference type="ARBA" id="ARBA00023125"/>
    </source>
</evidence>
<accession>A0A7W7YLH6</accession>
<feature type="domain" description="HTH lysR-type" evidence="5">
    <location>
        <begin position="1"/>
        <end position="58"/>
    </location>
</feature>
<dbReference type="RefSeq" id="WP_184208655.1">
    <property type="nucleotide sequence ID" value="NZ_JACHIF010000004.1"/>
</dbReference>
<keyword evidence="7" id="KW-1185">Reference proteome</keyword>
<dbReference type="SUPFAM" id="SSF46785">
    <property type="entry name" value="Winged helix' DNA-binding domain"/>
    <property type="match status" value="1"/>
</dbReference>
<keyword evidence="2" id="KW-0805">Transcription regulation</keyword>
<comment type="similarity">
    <text evidence="1">Belongs to the LysR transcriptional regulatory family.</text>
</comment>
<dbReference type="PRINTS" id="PR00039">
    <property type="entry name" value="HTHLYSR"/>
</dbReference>
<dbReference type="InterPro" id="IPR036388">
    <property type="entry name" value="WH-like_DNA-bd_sf"/>
</dbReference>
<evidence type="ECO:0000256" key="4">
    <source>
        <dbReference type="ARBA" id="ARBA00023163"/>
    </source>
</evidence>
<sequence length="301" mass="33536">MDLRHLRYFQAVAEELSFSQASRRLHIAQPALSRAVQDLESELGTRLIERDRRTVALTPAGAVLLHETALLLERFEESMRRVRRTASGEEGELRLGYIGPPTQCFLGRLLHDYRSRYPQVSVHLEERTPERVWEMVAKGRLSVAITRPLPGQGERSLETLLLRKEPLGIVVPLDHPLAARESVTWKMLAQESLIVLARREGVGLHDEILAACRAAGFTPRIAYSPSLMGTVLSYVEAGAGVGIATDSVAAVSMSPSLRYLSVTPERTVPLVLVWNPEEDPPPVIAFRELVGEWLAAGRLWE</sequence>
<dbReference type="PANTHER" id="PTHR30346:SF28">
    <property type="entry name" value="HTH-TYPE TRANSCRIPTIONAL REGULATOR CYNR"/>
    <property type="match status" value="1"/>
</dbReference>